<dbReference type="SUPFAM" id="SSF55545">
    <property type="entry name" value="beta-N-acetylhexosaminidase-like domain"/>
    <property type="match status" value="1"/>
</dbReference>
<feature type="region of interest" description="Disordered" evidence="6">
    <location>
        <begin position="452"/>
        <end position="492"/>
    </location>
</feature>
<dbReference type="GO" id="GO:0030203">
    <property type="term" value="P:glycosaminoglycan metabolic process"/>
    <property type="evidence" value="ECO:0007669"/>
    <property type="project" value="TreeGrafter"/>
</dbReference>
<dbReference type="GO" id="GO:0004563">
    <property type="term" value="F:beta-N-acetylhexosaminidase activity"/>
    <property type="evidence" value="ECO:0007669"/>
    <property type="project" value="InterPro"/>
</dbReference>
<gene>
    <name evidence="10" type="ORF">APE01nite_09220</name>
</gene>
<feature type="domain" description="Beta-hexosaminidase bacterial type N-terminal" evidence="9">
    <location>
        <begin position="50"/>
        <end position="180"/>
    </location>
</feature>
<protein>
    <recommendedName>
        <fullName evidence="4">N-acetyl-beta-glucosaminidase</fullName>
    </recommendedName>
</protein>
<evidence type="ECO:0000256" key="5">
    <source>
        <dbReference type="PIRSR" id="PIRSR625705-1"/>
    </source>
</evidence>
<dbReference type="Gene3D" id="3.20.20.80">
    <property type="entry name" value="Glycosidases"/>
    <property type="match status" value="1"/>
</dbReference>
<evidence type="ECO:0000256" key="7">
    <source>
        <dbReference type="SAM" id="SignalP"/>
    </source>
</evidence>
<keyword evidence="11" id="KW-1185">Reference proteome</keyword>
<keyword evidence="7" id="KW-0732">Signal</keyword>
<dbReference type="Proteomes" id="UP000317730">
    <property type="component" value="Unassembled WGS sequence"/>
</dbReference>
<feature type="chain" id="PRO_5021339751" description="N-acetyl-beta-glucosaminidase" evidence="7">
    <location>
        <begin position="28"/>
        <end position="755"/>
    </location>
</feature>
<evidence type="ECO:0000313" key="11">
    <source>
        <dbReference type="Proteomes" id="UP000317730"/>
    </source>
</evidence>
<dbReference type="AlphaFoldDB" id="A0A4Y3TWK3"/>
<evidence type="ECO:0000259" key="9">
    <source>
        <dbReference type="Pfam" id="PF02838"/>
    </source>
</evidence>
<dbReference type="Pfam" id="PF02838">
    <property type="entry name" value="Glyco_hydro_20b"/>
    <property type="match status" value="1"/>
</dbReference>
<evidence type="ECO:0000313" key="10">
    <source>
        <dbReference type="EMBL" id="GEB85125.1"/>
    </source>
</evidence>
<reference evidence="10 11" key="1">
    <citation type="submission" date="2019-06" db="EMBL/GenBank/DDBJ databases">
        <title>Whole genome shotgun sequence of Acetobacter peroxydans NBRC 13755.</title>
        <authorList>
            <person name="Hosoyama A."/>
            <person name="Uohara A."/>
            <person name="Ohji S."/>
            <person name="Ichikawa N."/>
        </authorList>
    </citation>
    <scope>NUCLEOTIDE SEQUENCE [LARGE SCALE GENOMIC DNA]</scope>
    <source>
        <strain evidence="10 11">NBRC 13755</strain>
    </source>
</reference>
<proteinExistence type="inferred from homology"/>
<dbReference type="PANTHER" id="PTHR22600">
    <property type="entry name" value="BETA-HEXOSAMINIDASE"/>
    <property type="match status" value="1"/>
</dbReference>
<sequence length="755" mass="81149">MIRSFLSGVTCLSLLCLPSVSCAQAQAATPITQADTAPAAPLNAAAPPVLMPLPSSMQSDGAAFPLPSRLDIRWDSPATPALRQAVRRFERRLAVLTAQDGTANPRGTASVPYVVHIHYRQDAPFPRRAMREEYSLRTTATEARLDAQEPVGILRALATLLQLVRLEASGPVIAQATVTDSPRFVWRGLMIDTSRHFMPLPALLRQLDGMEMVKLNVLHLHLSDGTAFRVESRLYPRLTRSGNANGTRDFYTQAEIGQLVRAAAERGIRVVPEFDTPGHTFAILRAYPALAAQHPLNTTDRAEINSAAMDPTNPATLFFVNTLYAEMAHLFPDPVFHIGGDEVVAKQWLQNPHITAYMKRHRLADTAALQASFSKQVAQALHAHGKTVMGWDEILAADLPPGTLIESWRGPAHTLDATRAGYDTIISGPYYLDRLLPARAYYETDPLDTRKDAAEAAAAAQTTGPGGTAPAPLEPSATPPDTTQAGDPLLPPLSTEQAAHVLGAEAALWTEVIDETMLDARLWPRTAALAERFWSPAALCKGDTLSPRLAVIRDRLDLLGLRATQQTLEGLQRMAPGETGAAQVLLSAVSPVRNYAHNHEFLQIRHKETATEQPLGTLADSATPDTPLADLFNDEAAAFVGGEIALKPDLIRMLTLWAQNDEAFQRAAAHHPALATGLGASAELAALARAGLAALGQGRAPGWREQARAALDTAQADIAASASIHVVTHARQPAGDLIQRIAPGIALLLAGQDRP</sequence>
<dbReference type="GO" id="GO:0005975">
    <property type="term" value="P:carbohydrate metabolic process"/>
    <property type="evidence" value="ECO:0007669"/>
    <property type="project" value="InterPro"/>
</dbReference>
<dbReference type="GO" id="GO:0016020">
    <property type="term" value="C:membrane"/>
    <property type="evidence" value="ECO:0007669"/>
    <property type="project" value="TreeGrafter"/>
</dbReference>
<dbReference type="SUPFAM" id="SSF51445">
    <property type="entry name" value="(Trans)glycosidases"/>
    <property type="match status" value="1"/>
</dbReference>
<dbReference type="GO" id="GO:0005764">
    <property type="term" value="C:lysosome"/>
    <property type="evidence" value="ECO:0007669"/>
    <property type="project" value="TreeGrafter"/>
</dbReference>
<organism evidence="10 11">
    <name type="scientific">Acetobacter peroxydans</name>
    <dbReference type="NCBI Taxonomy" id="104098"/>
    <lineage>
        <taxon>Bacteria</taxon>
        <taxon>Pseudomonadati</taxon>
        <taxon>Pseudomonadota</taxon>
        <taxon>Alphaproteobacteria</taxon>
        <taxon>Acetobacterales</taxon>
        <taxon>Acetobacteraceae</taxon>
        <taxon>Acetobacter</taxon>
    </lineage>
</organism>
<feature type="domain" description="Glycoside hydrolase family 20 catalytic" evidence="8">
    <location>
        <begin position="184"/>
        <end position="536"/>
    </location>
</feature>
<dbReference type="InterPro" id="IPR015883">
    <property type="entry name" value="Glyco_hydro_20_cat"/>
</dbReference>
<evidence type="ECO:0000256" key="6">
    <source>
        <dbReference type="SAM" id="MobiDB-lite"/>
    </source>
</evidence>
<accession>A0A4Y3TWK3</accession>
<comment type="similarity">
    <text evidence="1">Belongs to the glycosyl hydrolase 20 family.</text>
</comment>
<evidence type="ECO:0000256" key="1">
    <source>
        <dbReference type="ARBA" id="ARBA00006285"/>
    </source>
</evidence>
<name>A0A4Y3TWK3_9PROT</name>
<evidence type="ECO:0000259" key="8">
    <source>
        <dbReference type="Pfam" id="PF00728"/>
    </source>
</evidence>
<evidence type="ECO:0000256" key="4">
    <source>
        <dbReference type="ARBA" id="ARBA00033000"/>
    </source>
</evidence>
<evidence type="ECO:0000256" key="2">
    <source>
        <dbReference type="ARBA" id="ARBA00022801"/>
    </source>
</evidence>
<dbReference type="PANTHER" id="PTHR22600:SF21">
    <property type="entry name" value="BETA-HEXOSAMINIDASE A"/>
    <property type="match status" value="1"/>
</dbReference>
<dbReference type="OrthoDB" id="9763537at2"/>
<feature type="active site" description="Proton donor" evidence="5">
    <location>
        <position position="342"/>
    </location>
</feature>
<dbReference type="InterPro" id="IPR029018">
    <property type="entry name" value="Hex-like_dom2"/>
</dbReference>
<feature type="signal peptide" evidence="7">
    <location>
        <begin position="1"/>
        <end position="27"/>
    </location>
</feature>
<keyword evidence="2" id="KW-0378">Hydrolase</keyword>
<dbReference type="PRINTS" id="PR00738">
    <property type="entry name" value="GLHYDRLASE20"/>
</dbReference>
<keyword evidence="3" id="KW-0326">Glycosidase</keyword>
<dbReference type="GO" id="GO:0006689">
    <property type="term" value="P:ganglioside catabolic process"/>
    <property type="evidence" value="ECO:0007669"/>
    <property type="project" value="TreeGrafter"/>
</dbReference>
<dbReference type="InterPro" id="IPR015882">
    <property type="entry name" value="HEX_bac_N"/>
</dbReference>
<dbReference type="EMBL" id="BJMV01000003">
    <property type="protein sequence ID" value="GEB85125.1"/>
    <property type="molecule type" value="Genomic_DNA"/>
</dbReference>
<comment type="caution">
    <text evidence="10">The sequence shown here is derived from an EMBL/GenBank/DDBJ whole genome shotgun (WGS) entry which is preliminary data.</text>
</comment>
<feature type="compositionally biased region" description="Low complexity" evidence="6">
    <location>
        <begin position="455"/>
        <end position="471"/>
    </location>
</feature>
<dbReference type="Pfam" id="PF00728">
    <property type="entry name" value="Glyco_hydro_20"/>
    <property type="match status" value="1"/>
</dbReference>
<dbReference type="RefSeq" id="WP_141375055.1">
    <property type="nucleotide sequence ID" value="NZ_BAPL01000015.1"/>
</dbReference>
<evidence type="ECO:0000256" key="3">
    <source>
        <dbReference type="ARBA" id="ARBA00023295"/>
    </source>
</evidence>
<dbReference type="Gene3D" id="3.30.379.10">
    <property type="entry name" value="Chitobiase/beta-hexosaminidase domain 2-like"/>
    <property type="match status" value="1"/>
</dbReference>
<dbReference type="InterPro" id="IPR025705">
    <property type="entry name" value="Beta_hexosaminidase_sua/sub"/>
</dbReference>
<dbReference type="InterPro" id="IPR017853">
    <property type="entry name" value="GH"/>
</dbReference>